<keyword evidence="9" id="KW-0966">Cell projection</keyword>
<keyword evidence="6" id="KW-0970">Cilium biogenesis/degradation</keyword>
<evidence type="ECO:0008006" key="15">
    <source>
        <dbReference type="Google" id="ProtNLM"/>
    </source>
</evidence>
<dbReference type="AlphaFoldDB" id="A0A7S3LVY4"/>
<evidence type="ECO:0000256" key="10">
    <source>
        <dbReference type="ARBA" id="ARBA00049986"/>
    </source>
</evidence>
<dbReference type="GO" id="GO:0003351">
    <property type="term" value="P:epithelial cilium movement involved in extracellular fluid movement"/>
    <property type="evidence" value="ECO:0007669"/>
    <property type="project" value="TreeGrafter"/>
</dbReference>
<evidence type="ECO:0000256" key="9">
    <source>
        <dbReference type="ARBA" id="ARBA00023273"/>
    </source>
</evidence>
<dbReference type="PANTHER" id="PTHR28572">
    <property type="entry name" value="COILED-COIL DOMAIN-CONTAINING PROTEIN 103"/>
    <property type="match status" value="1"/>
</dbReference>
<dbReference type="EMBL" id="HBIB01045917">
    <property type="protein sequence ID" value="CAE0267798.1"/>
    <property type="molecule type" value="Transcribed_RNA"/>
</dbReference>
<dbReference type="Pfam" id="PF13877">
    <property type="entry name" value="RPAP3_C"/>
    <property type="match status" value="1"/>
</dbReference>
<keyword evidence="5" id="KW-0963">Cytoplasm</keyword>
<comment type="similarity">
    <text evidence="10">Belongs to the DNAAF19/PR46b family.</text>
</comment>
<organism evidence="14">
    <name type="scientific">Palpitomonas bilix</name>
    <dbReference type="NCBI Taxonomy" id="652834"/>
    <lineage>
        <taxon>Eukaryota</taxon>
        <taxon>Eukaryota incertae sedis</taxon>
    </lineage>
</organism>
<comment type="subcellular location">
    <subcellularLocation>
        <location evidence="2">Cell projection</location>
        <location evidence="2">Cilium</location>
        <location evidence="2">Flagellum</location>
    </subcellularLocation>
    <subcellularLocation>
        <location evidence="3">Cytoplasm</location>
    </subcellularLocation>
</comment>
<evidence type="ECO:0000256" key="2">
    <source>
        <dbReference type="ARBA" id="ARBA00004230"/>
    </source>
</evidence>
<evidence type="ECO:0000256" key="11">
    <source>
        <dbReference type="SAM" id="MobiDB-lite"/>
    </source>
</evidence>
<feature type="region of interest" description="Disordered" evidence="11">
    <location>
        <begin position="74"/>
        <end position="101"/>
    </location>
</feature>
<dbReference type="GO" id="GO:0036159">
    <property type="term" value="P:inner dynein arm assembly"/>
    <property type="evidence" value="ECO:0007669"/>
    <property type="project" value="TreeGrafter"/>
</dbReference>
<dbReference type="InterPro" id="IPR031733">
    <property type="entry name" value="Dynein_attach_N"/>
</dbReference>
<sequence length="242" mass="26753">MKSDKEVSKMAMAAAANCLHFDFLKKSQERMKFQAVKQGASYEEFKSLVDGATLKPMKSKDRGAFEFVEHRPGHSRFSTATGTASSSSKSGKSGVGGSDNFTPLVEGSEEELASKPASSEVMFLKTWRKLAANTALQRKFLLQHDAKAIKGVFASPVDASLFAAFSLHLAHYISEGEEEKRGEKARHAVSLLRALLSNDRWQWTVAFMKEAEKEKVKTLFNAVREAGCEDEVQHFHAYIAIA</sequence>
<dbReference type="InterPro" id="IPR042422">
    <property type="entry name" value="CC103"/>
</dbReference>
<gene>
    <name evidence="14" type="ORF">PBIL07802_LOCUS30144</name>
</gene>
<keyword evidence="8" id="KW-0969">Cilium</keyword>
<keyword evidence="7" id="KW-0282">Flagellum</keyword>
<evidence type="ECO:0000259" key="12">
    <source>
        <dbReference type="Pfam" id="PF13877"/>
    </source>
</evidence>
<dbReference type="GO" id="GO:0031514">
    <property type="term" value="C:motile cilium"/>
    <property type="evidence" value="ECO:0007669"/>
    <property type="project" value="UniProtKB-SubCell"/>
</dbReference>
<dbReference type="GO" id="GO:0036157">
    <property type="term" value="C:outer dynein arm"/>
    <property type="evidence" value="ECO:0007669"/>
    <property type="project" value="InterPro"/>
</dbReference>
<evidence type="ECO:0000256" key="6">
    <source>
        <dbReference type="ARBA" id="ARBA00022794"/>
    </source>
</evidence>
<comment type="subunit">
    <text evidence="4">Homodimer.</text>
</comment>
<dbReference type="GO" id="GO:0005576">
    <property type="term" value="C:extracellular region"/>
    <property type="evidence" value="ECO:0007669"/>
    <property type="project" value="GOC"/>
</dbReference>
<feature type="domain" description="Dynein attachment factor N-terminal" evidence="13">
    <location>
        <begin position="16"/>
        <end position="62"/>
    </location>
</feature>
<reference evidence="14" key="1">
    <citation type="submission" date="2021-01" db="EMBL/GenBank/DDBJ databases">
        <authorList>
            <person name="Corre E."/>
            <person name="Pelletier E."/>
            <person name="Niang G."/>
            <person name="Scheremetjew M."/>
            <person name="Finn R."/>
            <person name="Kale V."/>
            <person name="Holt S."/>
            <person name="Cochrane G."/>
            <person name="Meng A."/>
            <person name="Brown T."/>
            <person name="Cohen L."/>
        </authorList>
    </citation>
    <scope>NUCLEOTIDE SEQUENCE</scope>
    <source>
        <strain evidence="14">NIES-2562</strain>
    </source>
</reference>
<evidence type="ECO:0000256" key="7">
    <source>
        <dbReference type="ARBA" id="ARBA00022846"/>
    </source>
</evidence>
<name>A0A7S3LVY4_9EUKA</name>
<protein>
    <recommendedName>
        <fullName evidence="15">Dynein attachment factor N-terminal domain-containing protein</fullName>
    </recommendedName>
</protein>
<proteinExistence type="inferred from homology"/>
<accession>A0A7S3LVY4</accession>
<feature type="compositionally biased region" description="Low complexity" evidence="11">
    <location>
        <begin position="78"/>
        <end position="92"/>
    </location>
</feature>
<evidence type="ECO:0000256" key="3">
    <source>
        <dbReference type="ARBA" id="ARBA00004496"/>
    </source>
</evidence>
<evidence type="ECO:0000256" key="1">
    <source>
        <dbReference type="ARBA" id="ARBA00004048"/>
    </source>
</evidence>
<evidence type="ECO:0000313" key="14">
    <source>
        <dbReference type="EMBL" id="CAE0267798.1"/>
    </source>
</evidence>
<comment type="function">
    <text evidence="1">Dynein-attachment factor required for cilia motility.</text>
</comment>
<dbReference type="PANTHER" id="PTHR28572:SF1">
    <property type="entry name" value="COILED-COIL DOMAIN-CONTAINING PROTEIN 103"/>
    <property type="match status" value="1"/>
</dbReference>
<evidence type="ECO:0000256" key="5">
    <source>
        <dbReference type="ARBA" id="ARBA00022490"/>
    </source>
</evidence>
<evidence type="ECO:0000256" key="4">
    <source>
        <dbReference type="ARBA" id="ARBA00011738"/>
    </source>
</evidence>
<dbReference type="GO" id="GO:0007368">
    <property type="term" value="P:determination of left/right symmetry"/>
    <property type="evidence" value="ECO:0007669"/>
    <property type="project" value="TreeGrafter"/>
</dbReference>
<dbReference type="Pfam" id="PF15867">
    <property type="entry name" value="Dynein_attach_N"/>
    <property type="match status" value="1"/>
</dbReference>
<evidence type="ECO:0000256" key="8">
    <source>
        <dbReference type="ARBA" id="ARBA00023069"/>
    </source>
</evidence>
<feature type="domain" description="RNA-polymerase II-associated protein 3-like C-terminal" evidence="12">
    <location>
        <begin position="119"/>
        <end position="213"/>
    </location>
</feature>
<evidence type="ECO:0000259" key="13">
    <source>
        <dbReference type="Pfam" id="PF15867"/>
    </source>
</evidence>
<dbReference type="InterPro" id="IPR025986">
    <property type="entry name" value="RPAP3-like_C"/>
</dbReference>